<dbReference type="GeneID" id="9227934"/>
<keyword evidence="7" id="KW-1185">Reference proteome</keyword>
<evidence type="ECO:0000256" key="4">
    <source>
        <dbReference type="ARBA" id="ARBA00023136"/>
    </source>
</evidence>
<feature type="transmembrane region" description="Helical" evidence="5">
    <location>
        <begin position="149"/>
        <end position="168"/>
    </location>
</feature>
<evidence type="ECO:0000256" key="1">
    <source>
        <dbReference type="ARBA" id="ARBA00004141"/>
    </source>
</evidence>
<sequence length="411" mass="46883">MPFTDRELQVLAITERVSSAISFVGCMFVVLTFMASCRFRTPVNRLIFFATWGNILGICATATSRSGIIAGENTALCQWQAVFIQCTAELRKIEWKYICICYVLPSIPALTFLFIKNNERGKVYGGATLWCWIRPQWSILRVAGVYGPIWSIIAVTLGIYIYSAKFILASRRDIKRLRNISLTLTSTVDSTLPVATDVSSYMDHDTHPGLQQHIQQDPQQREQQAHHLDNWAGPELRQEYLGDDIEPAYFPPSTPRHTTHGPEAEGVEDTIDVEHAAGHDSFQIRSNRRRSLPGEGYRMHKSSWERQSATWAYSKFAILFFCSLLITWVPASINRVYSFAHPEEPNRVLTYLASLVLPLQGFWNTLVYTAVSSSVIASYIKSFRENPRLLYQCFDFGRLYGFISRHFRPQA</sequence>
<organism evidence="6 7">
    <name type="scientific">Arthroderma otae (strain ATCC MYA-4605 / CBS 113480)</name>
    <name type="common">Microsporum canis</name>
    <dbReference type="NCBI Taxonomy" id="554155"/>
    <lineage>
        <taxon>Eukaryota</taxon>
        <taxon>Fungi</taxon>
        <taxon>Dikarya</taxon>
        <taxon>Ascomycota</taxon>
        <taxon>Pezizomycotina</taxon>
        <taxon>Eurotiomycetes</taxon>
        <taxon>Eurotiomycetidae</taxon>
        <taxon>Onygenales</taxon>
        <taxon>Arthrodermataceae</taxon>
        <taxon>Microsporum</taxon>
    </lineage>
</organism>
<dbReference type="OMA" id="RMEIPYL"/>
<dbReference type="GO" id="GO:0005886">
    <property type="term" value="C:plasma membrane"/>
    <property type="evidence" value="ECO:0007669"/>
    <property type="project" value="TreeGrafter"/>
</dbReference>
<evidence type="ECO:0000256" key="3">
    <source>
        <dbReference type="ARBA" id="ARBA00022989"/>
    </source>
</evidence>
<evidence type="ECO:0000313" key="6">
    <source>
        <dbReference type="EMBL" id="EEQ34036.1"/>
    </source>
</evidence>
<feature type="transmembrane region" description="Helical" evidence="5">
    <location>
        <begin position="351"/>
        <end position="380"/>
    </location>
</feature>
<dbReference type="EMBL" id="DS995706">
    <property type="protein sequence ID" value="EEQ34036.1"/>
    <property type="molecule type" value="Genomic_DNA"/>
</dbReference>
<dbReference type="RefSeq" id="XP_002844891.1">
    <property type="nucleotide sequence ID" value="XM_002844845.1"/>
</dbReference>
<dbReference type="OrthoDB" id="18453at2759"/>
<keyword evidence="4 5" id="KW-0472">Membrane</keyword>
<keyword evidence="3 5" id="KW-1133">Transmembrane helix</keyword>
<dbReference type="GO" id="GO:0007189">
    <property type="term" value="P:adenylate cyclase-activating G protein-coupled receptor signaling pathway"/>
    <property type="evidence" value="ECO:0007669"/>
    <property type="project" value="TreeGrafter"/>
</dbReference>
<dbReference type="VEuPathDB" id="FungiDB:MCYG_06855"/>
<dbReference type="SUPFAM" id="SSF81321">
    <property type="entry name" value="Family A G protein-coupled receptor-like"/>
    <property type="match status" value="1"/>
</dbReference>
<feature type="transmembrane region" description="Helical" evidence="5">
    <location>
        <begin position="97"/>
        <end position="115"/>
    </location>
</feature>
<dbReference type="eggNOG" id="ENOG502QWAA">
    <property type="taxonomic scope" value="Eukaryota"/>
</dbReference>
<dbReference type="PANTHER" id="PTHR23112:SF0">
    <property type="entry name" value="TRANSMEMBRANE PROTEIN 116"/>
    <property type="match status" value="1"/>
</dbReference>
<dbReference type="HOGENOM" id="CLU_024810_3_1_1"/>
<dbReference type="Proteomes" id="UP000002035">
    <property type="component" value="Unassembled WGS sequence"/>
</dbReference>
<dbReference type="Gene3D" id="1.20.1070.10">
    <property type="entry name" value="Rhodopsin 7-helix transmembrane proteins"/>
    <property type="match status" value="1"/>
</dbReference>
<reference evidence="7" key="1">
    <citation type="journal article" date="2012" name="MBio">
        <title>Comparative genome analysis of Trichophyton rubrum and related dermatophytes reveals candidate genes involved in infection.</title>
        <authorList>
            <person name="Martinez D.A."/>
            <person name="Oliver B.G."/>
            <person name="Graeser Y."/>
            <person name="Goldberg J.M."/>
            <person name="Li W."/>
            <person name="Martinez-Rossi N.M."/>
            <person name="Monod M."/>
            <person name="Shelest E."/>
            <person name="Barton R.C."/>
            <person name="Birch E."/>
            <person name="Brakhage A.A."/>
            <person name="Chen Z."/>
            <person name="Gurr S.J."/>
            <person name="Heiman D."/>
            <person name="Heitman J."/>
            <person name="Kosti I."/>
            <person name="Rossi A."/>
            <person name="Saif S."/>
            <person name="Samalova M."/>
            <person name="Saunders C.W."/>
            <person name="Shea T."/>
            <person name="Summerbell R.C."/>
            <person name="Xu J."/>
            <person name="Young S."/>
            <person name="Zeng Q."/>
            <person name="Birren B.W."/>
            <person name="Cuomo C.A."/>
            <person name="White T.C."/>
        </authorList>
    </citation>
    <scope>NUCLEOTIDE SEQUENCE [LARGE SCALE GENOMIC DNA]</scope>
    <source>
        <strain evidence="7">ATCC MYA-4605 / CBS 113480</strain>
    </source>
</reference>
<keyword evidence="2 5" id="KW-0812">Transmembrane</keyword>
<comment type="subcellular location">
    <subcellularLocation>
        <location evidence="1">Membrane</location>
        <topology evidence="1">Multi-pass membrane protein</topology>
    </subcellularLocation>
</comment>
<dbReference type="AlphaFoldDB" id="C5FVV2"/>
<dbReference type="PANTHER" id="PTHR23112">
    <property type="entry name" value="G PROTEIN-COUPLED RECEPTOR 157-RELATED"/>
    <property type="match status" value="1"/>
</dbReference>
<dbReference type="GO" id="GO:0004930">
    <property type="term" value="F:G protein-coupled receptor activity"/>
    <property type="evidence" value="ECO:0007669"/>
    <property type="project" value="TreeGrafter"/>
</dbReference>
<protein>
    <submittedName>
        <fullName evidence="6">G protein coupled receptor family protein</fullName>
    </submittedName>
</protein>
<keyword evidence="6" id="KW-0675">Receptor</keyword>
<accession>C5FVV2</accession>
<evidence type="ECO:0000256" key="5">
    <source>
        <dbReference type="SAM" id="Phobius"/>
    </source>
</evidence>
<evidence type="ECO:0000313" key="7">
    <source>
        <dbReference type="Proteomes" id="UP000002035"/>
    </source>
</evidence>
<feature type="transmembrane region" description="Helical" evidence="5">
    <location>
        <begin position="311"/>
        <end position="331"/>
    </location>
</feature>
<proteinExistence type="predicted"/>
<evidence type="ECO:0000256" key="2">
    <source>
        <dbReference type="ARBA" id="ARBA00022692"/>
    </source>
</evidence>
<dbReference type="STRING" id="554155.C5FVV2"/>
<name>C5FVV2_ARTOC</name>
<feature type="transmembrane region" description="Helical" evidence="5">
    <location>
        <begin position="20"/>
        <end position="39"/>
    </location>
</feature>
<gene>
    <name evidence="6" type="ORF">MCYG_06855</name>
</gene>